<dbReference type="InterPro" id="IPR051157">
    <property type="entry name" value="PDH/Transketolase"/>
</dbReference>
<dbReference type="AlphaFoldDB" id="A0A381SD22"/>
<name>A0A381SD22_9ZZZZ</name>
<dbReference type="InterPro" id="IPR009014">
    <property type="entry name" value="Transketo_C/PFOR_II"/>
</dbReference>
<evidence type="ECO:0000259" key="4">
    <source>
        <dbReference type="SMART" id="SM00861"/>
    </source>
</evidence>
<dbReference type="PANTHER" id="PTHR43825">
    <property type="entry name" value="PYRUVATE DEHYDROGENASE E1 COMPONENT"/>
    <property type="match status" value="1"/>
</dbReference>
<reference evidence="5" key="1">
    <citation type="submission" date="2018-05" db="EMBL/GenBank/DDBJ databases">
        <authorList>
            <person name="Lanie J.A."/>
            <person name="Ng W.-L."/>
            <person name="Kazmierczak K.M."/>
            <person name="Andrzejewski T.M."/>
            <person name="Davidsen T.M."/>
            <person name="Wayne K.J."/>
            <person name="Tettelin H."/>
            <person name="Glass J.I."/>
            <person name="Rusch D."/>
            <person name="Podicherti R."/>
            <person name="Tsui H.-C.T."/>
            <person name="Winkler M.E."/>
        </authorList>
    </citation>
    <scope>NUCLEOTIDE SEQUENCE</scope>
</reference>
<dbReference type="Gene3D" id="3.40.50.970">
    <property type="match status" value="1"/>
</dbReference>
<dbReference type="PANTHER" id="PTHR43825:SF1">
    <property type="entry name" value="TRANSKETOLASE-LIKE PYRIMIDINE-BINDING DOMAIN-CONTAINING PROTEIN"/>
    <property type="match status" value="1"/>
</dbReference>
<dbReference type="Gene3D" id="3.40.50.920">
    <property type="match status" value="1"/>
</dbReference>
<sequence>MKDAATRDAYGQTLIDIGSNTDIVVLDSGVSDSTRTKKFGQRFPERFFNMGIAEADMVCTAAGLATTGKIPFATSFACFLLGRTMDQVLVSVAYSNTNVKLVGTHCGLAVGEDGPSAQMIVDIAYTRAIPNMIVVQPADWEETVQATKALVEHEGPAYFRLGRPKVKAIFDSSYKFEIGKGRVVKKGRDLVIFATGIMVQESLLAMEELSKENINVTLVNMATLKPIDDEIIIEQTLSHGALITAEDHNIIGGLGDAVGQVLLENQISVPFGRIAVKDQFAETGTGPQLFDKYGLSSNHIVQAVKNTINNKR</sequence>
<dbReference type="SMART" id="SM00861">
    <property type="entry name" value="Transket_pyr"/>
    <property type="match status" value="1"/>
</dbReference>
<dbReference type="InterPro" id="IPR029061">
    <property type="entry name" value="THDP-binding"/>
</dbReference>
<protein>
    <recommendedName>
        <fullName evidence="4">Transketolase-like pyrimidine-binding domain-containing protein</fullName>
    </recommendedName>
</protein>
<dbReference type="SUPFAM" id="SSF52922">
    <property type="entry name" value="TK C-terminal domain-like"/>
    <property type="match status" value="1"/>
</dbReference>
<dbReference type="EMBL" id="UINC01002956">
    <property type="protein sequence ID" value="SVA01960.1"/>
    <property type="molecule type" value="Genomic_DNA"/>
</dbReference>
<dbReference type="InterPro" id="IPR033248">
    <property type="entry name" value="Transketolase_C"/>
</dbReference>
<dbReference type="InterPro" id="IPR005475">
    <property type="entry name" value="Transketolase-like_Pyr-bd"/>
</dbReference>
<comment type="similarity">
    <text evidence="2">Belongs to the transketolase family.</text>
</comment>
<evidence type="ECO:0000313" key="5">
    <source>
        <dbReference type="EMBL" id="SVA01960.1"/>
    </source>
</evidence>
<gene>
    <name evidence="5" type="ORF">METZ01_LOCUS54814</name>
</gene>
<keyword evidence="3" id="KW-0786">Thiamine pyrophosphate</keyword>
<feature type="domain" description="Transketolase-like pyrimidine-binding" evidence="4">
    <location>
        <begin position="4"/>
        <end position="168"/>
    </location>
</feature>
<dbReference type="CDD" id="cd07033">
    <property type="entry name" value="TPP_PYR_DXS_TK_like"/>
    <property type="match status" value="1"/>
</dbReference>
<dbReference type="Pfam" id="PF02780">
    <property type="entry name" value="Transketolase_C"/>
    <property type="match status" value="1"/>
</dbReference>
<evidence type="ECO:0000256" key="2">
    <source>
        <dbReference type="ARBA" id="ARBA00007131"/>
    </source>
</evidence>
<organism evidence="5">
    <name type="scientific">marine metagenome</name>
    <dbReference type="NCBI Taxonomy" id="408172"/>
    <lineage>
        <taxon>unclassified sequences</taxon>
        <taxon>metagenomes</taxon>
        <taxon>ecological metagenomes</taxon>
    </lineage>
</organism>
<evidence type="ECO:0000256" key="3">
    <source>
        <dbReference type="ARBA" id="ARBA00023052"/>
    </source>
</evidence>
<proteinExistence type="inferred from homology"/>
<comment type="cofactor">
    <cofactor evidence="1">
        <name>thiamine diphosphate</name>
        <dbReference type="ChEBI" id="CHEBI:58937"/>
    </cofactor>
</comment>
<accession>A0A381SD22</accession>
<dbReference type="FunFam" id="3.40.50.970:FF:000129">
    <property type="entry name" value="Transketolase"/>
    <property type="match status" value="1"/>
</dbReference>
<evidence type="ECO:0000256" key="1">
    <source>
        <dbReference type="ARBA" id="ARBA00001964"/>
    </source>
</evidence>
<dbReference type="Pfam" id="PF02779">
    <property type="entry name" value="Transket_pyr"/>
    <property type="match status" value="1"/>
</dbReference>
<dbReference type="SUPFAM" id="SSF52518">
    <property type="entry name" value="Thiamin diphosphate-binding fold (THDP-binding)"/>
    <property type="match status" value="1"/>
</dbReference>